<dbReference type="InterPro" id="IPR013762">
    <property type="entry name" value="Integrase-like_cat_sf"/>
</dbReference>
<keyword evidence="4" id="KW-1185">Reference proteome</keyword>
<dbReference type="SUPFAM" id="SSF56349">
    <property type="entry name" value="DNA breaking-rejoining enzymes"/>
    <property type="match status" value="1"/>
</dbReference>
<dbReference type="Gene3D" id="1.10.443.10">
    <property type="entry name" value="Intergrase catalytic core"/>
    <property type="match status" value="1"/>
</dbReference>
<accession>A0A4U0Z809</accession>
<organism evidence="3 4">
    <name type="scientific">Alteromonas portus</name>
    <dbReference type="NCBI Taxonomy" id="2565549"/>
    <lineage>
        <taxon>Bacteria</taxon>
        <taxon>Pseudomonadati</taxon>
        <taxon>Pseudomonadota</taxon>
        <taxon>Gammaproteobacteria</taxon>
        <taxon>Alteromonadales</taxon>
        <taxon>Alteromonadaceae</taxon>
        <taxon>Alteromonas/Salinimonas group</taxon>
        <taxon>Alteromonas</taxon>
    </lineage>
</organism>
<dbReference type="AlphaFoldDB" id="A0A4U0Z809"/>
<comment type="caution">
    <text evidence="3">The sequence shown here is derived from an EMBL/GenBank/DDBJ whole genome shotgun (WGS) entry which is preliminary data.</text>
</comment>
<dbReference type="Proteomes" id="UP000305471">
    <property type="component" value="Unassembled WGS sequence"/>
</dbReference>
<feature type="domain" description="Tyr recombinase" evidence="2">
    <location>
        <begin position="172"/>
        <end position="373"/>
    </location>
</feature>
<dbReference type="InterPro" id="IPR002104">
    <property type="entry name" value="Integrase_catalytic"/>
</dbReference>
<dbReference type="GO" id="GO:0003677">
    <property type="term" value="F:DNA binding"/>
    <property type="evidence" value="ECO:0007669"/>
    <property type="project" value="InterPro"/>
</dbReference>
<dbReference type="OrthoDB" id="8368662at2"/>
<sequence>MSVLAKRLSDSELLELLNKEYRNVDGFTYVPIQDNWRLSHYEGKDLYLRKVVNAFSDDLKPYFRLALAGFARTRSSRTVSNVASYISMWAKESPDIDILDKSQFYSRKHVLGKEREYQLSTIRSFLIFWYQSGIYGITEDFIKSIRKIKFKGNQKGGAVKSNDPDQGPFTPIELKAILDQAHNALSEDRIALRQYLYLLLLVQRGFRTIQISELRFSDFYTEGRTFVNMPRGKQRGCAFRGQFTKFEISNDLMLAVEKYHESVVNEIGLAHIAKDLPLFPNYSEFSKNPPKSEIEISETHHANYVQFNKDLKYIQAQLNIISERTGRTLILTGTRFRRTVGSDMAREGYGVAPIARALDHEDNQNAGVYIESTPEIAERLDKKLCEYLAPLAQAFAGHIIKDETEATRRNDSTSRIRTETGQDYLGNCGSKGFCNAYAPVACYTCNRFEPWLDAPHHEVLEDKLREREEIIAITGDLTIASQIDRTILAVQNVIDRCAEIKDAATEEYDE</sequence>
<dbReference type="InterPro" id="IPR048120">
    <property type="entry name" value="Integrase-like"/>
</dbReference>
<dbReference type="InterPro" id="IPR011010">
    <property type="entry name" value="DNA_brk_join_enz"/>
</dbReference>
<dbReference type="RefSeq" id="WP_136783124.1">
    <property type="nucleotide sequence ID" value="NZ_SWCO01000009.1"/>
</dbReference>
<keyword evidence="1" id="KW-0233">DNA recombination</keyword>
<dbReference type="Pfam" id="PF00589">
    <property type="entry name" value="Phage_integrase"/>
    <property type="match status" value="1"/>
</dbReference>
<evidence type="ECO:0000259" key="2">
    <source>
        <dbReference type="Pfam" id="PF00589"/>
    </source>
</evidence>
<dbReference type="GO" id="GO:0006310">
    <property type="term" value="P:DNA recombination"/>
    <property type="evidence" value="ECO:0007669"/>
    <property type="project" value="UniProtKB-KW"/>
</dbReference>
<dbReference type="NCBIfam" id="NF041502">
    <property type="entry name" value="integrase_1"/>
    <property type="match status" value="1"/>
</dbReference>
<name>A0A4U0Z809_9ALTE</name>
<dbReference type="GO" id="GO:0015074">
    <property type="term" value="P:DNA integration"/>
    <property type="evidence" value="ECO:0007669"/>
    <property type="project" value="InterPro"/>
</dbReference>
<dbReference type="EMBL" id="SWCO01000009">
    <property type="protein sequence ID" value="TKB02001.1"/>
    <property type="molecule type" value="Genomic_DNA"/>
</dbReference>
<gene>
    <name evidence="3" type="ORF">E5672_16005</name>
</gene>
<evidence type="ECO:0000313" key="4">
    <source>
        <dbReference type="Proteomes" id="UP000305471"/>
    </source>
</evidence>
<evidence type="ECO:0000256" key="1">
    <source>
        <dbReference type="ARBA" id="ARBA00023172"/>
    </source>
</evidence>
<protein>
    <recommendedName>
        <fullName evidence="2">Tyr recombinase domain-containing protein</fullName>
    </recommendedName>
</protein>
<proteinExistence type="predicted"/>
<evidence type="ECO:0000313" key="3">
    <source>
        <dbReference type="EMBL" id="TKB02001.1"/>
    </source>
</evidence>
<reference evidence="3 4" key="1">
    <citation type="submission" date="2019-04" db="EMBL/GenBank/DDBJ databases">
        <title>Alteromonas portus sp. nov., an alginate lyase-excreting marine bacterium.</title>
        <authorList>
            <person name="Huang H."/>
            <person name="Mo K."/>
            <person name="Bao S."/>
        </authorList>
    </citation>
    <scope>NUCLEOTIDE SEQUENCE [LARGE SCALE GENOMIC DNA]</scope>
    <source>
        <strain evidence="3 4">HB161718</strain>
    </source>
</reference>